<dbReference type="GO" id="GO:0016747">
    <property type="term" value="F:acyltransferase activity, transferring groups other than amino-acyl groups"/>
    <property type="evidence" value="ECO:0007669"/>
    <property type="project" value="InterPro"/>
</dbReference>
<feature type="region of interest" description="Disordered" evidence="3">
    <location>
        <begin position="76"/>
        <end position="99"/>
    </location>
</feature>
<keyword evidence="4" id="KW-1133">Transmembrane helix</keyword>
<evidence type="ECO:0000256" key="1">
    <source>
        <dbReference type="ARBA" id="ARBA00022679"/>
    </source>
</evidence>
<dbReference type="PROSITE" id="PS51186">
    <property type="entry name" value="GNAT"/>
    <property type="match status" value="1"/>
</dbReference>
<feature type="transmembrane region" description="Helical" evidence="4">
    <location>
        <begin position="21"/>
        <end position="44"/>
    </location>
</feature>
<dbReference type="PANTHER" id="PTHR43877">
    <property type="entry name" value="AMINOALKYLPHOSPHONATE N-ACETYLTRANSFERASE-RELATED-RELATED"/>
    <property type="match status" value="1"/>
</dbReference>
<dbReference type="Pfam" id="PF00583">
    <property type="entry name" value="Acetyltransf_1"/>
    <property type="match status" value="1"/>
</dbReference>
<evidence type="ECO:0000256" key="4">
    <source>
        <dbReference type="SAM" id="Phobius"/>
    </source>
</evidence>
<feature type="transmembrane region" description="Helical" evidence="4">
    <location>
        <begin position="50"/>
        <end position="70"/>
    </location>
</feature>
<evidence type="ECO:0000313" key="6">
    <source>
        <dbReference type="EMBL" id="SDR20733.1"/>
    </source>
</evidence>
<dbReference type="Proteomes" id="UP000199301">
    <property type="component" value="Unassembled WGS sequence"/>
</dbReference>
<dbReference type="EMBL" id="FNKO01000002">
    <property type="protein sequence ID" value="SDR20733.1"/>
    <property type="molecule type" value="Genomic_DNA"/>
</dbReference>
<proteinExistence type="predicted"/>
<name>A0A1H1H5T3_9ACTN</name>
<organism evidence="6 7">
    <name type="scientific">Actinopolyspora saharensis</name>
    <dbReference type="NCBI Taxonomy" id="995062"/>
    <lineage>
        <taxon>Bacteria</taxon>
        <taxon>Bacillati</taxon>
        <taxon>Actinomycetota</taxon>
        <taxon>Actinomycetes</taxon>
        <taxon>Actinopolysporales</taxon>
        <taxon>Actinopolysporaceae</taxon>
        <taxon>Actinopolyspora</taxon>
    </lineage>
</organism>
<dbReference type="SUPFAM" id="SSF55729">
    <property type="entry name" value="Acyl-CoA N-acyltransferases (Nat)"/>
    <property type="match status" value="1"/>
</dbReference>
<dbReference type="OrthoDB" id="5516749at2"/>
<dbReference type="InterPro" id="IPR016181">
    <property type="entry name" value="Acyl_CoA_acyltransferase"/>
</dbReference>
<keyword evidence="1 6" id="KW-0808">Transferase</keyword>
<evidence type="ECO:0000256" key="2">
    <source>
        <dbReference type="ARBA" id="ARBA00023315"/>
    </source>
</evidence>
<gene>
    <name evidence="6" type="ORF">SAMN04489718_4143</name>
</gene>
<keyword evidence="2" id="KW-0012">Acyltransferase</keyword>
<reference evidence="7" key="1">
    <citation type="submission" date="2016-10" db="EMBL/GenBank/DDBJ databases">
        <authorList>
            <person name="Varghese N."/>
            <person name="Submissions S."/>
        </authorList>
    </citation>
    <scope>NUCLEOTIDE SEQUENCE [LARGE SCALE GENOMIC DNA]</scope>
    <source>
        <strain evidence="7">DSM 45459</strain>
    </source>
</reference>
<evidence type="ECO:0000256" key="3">
    <source>
        <dbReference type="SAM" id="MobiDB-lite"/>
    </source>
</evidence>
<dbReference type="InterPro" id="IPR000182">
    <property type="entry name" value="GNAT_dom"/>
</dbReference>
<dbReference type="STRING" id="995062.SAMN04489718_4143"/>
<accession>A0A1H1H5T3</accession>
<sequence length="463" mass="48167">MSGFRELGSEPGGRSDGSARALAPQAAIAGVVSLAGATQLVLLGTGLARSGALAFLAVGGALLASVLLHVTGRAVRGSSSGRSAPGRPEEPTAVPLESAPERELWRVRASVDDTPGNLAALTEQLALLDADIRTMQVHPVADAAVDELLVHLPAGTGHDELVTAVARAGAGRITAERTDPHELDDVPTRALRLAGDLVEGAAEPTRALRALLGEVSLRRAQSSTAEADELDGPTMRLLHPSGGVLTLHRTAGEFTPAEFARARSMLRLAGSCGQRLGQPANELTARDGSRVTLRPADHSDLALVRALHEHCSGAARHRRYFAAGTPTEHQLDLLLTPALGRCAVALSERGEIVAMGNLGYDGDDGELALLVRDDWQGLGVGSALRDELIGHAAELGLNTVGALTQLDNAAMVRTLRSAGFRHAGAGEPGEWSWVLDLRNGAACSRVHAGRAGSRRTLAETSPH</sequence>
<dbReference type="RefSeq" id="WP_092527053.1">
    <property type="nucleotide sequence ID" value="NZ_FNKO01000002.1"/>
</dbReference>
<dbReference type="AlphaFoldDB" id="A0A1H1H5T3"/>
<protein>
    <submittedName>
        <fullName evidence="6">Protein N-acetyltransferase, RimJ/RimL family</fullName>
    </submittedName>
</protein>
<feature type="domain" description="N-acetyltransferase" evidence="5">
    <location>
        <begin position="291"/>
        <end position="438"/>
    </location>
</feature>
<dbReference type="Gene3D" id="3.40.630.30">
    <property type="match status" value="1"/>
</dbReference>
<keyword evidence="4" id="KW-0812">Transmembrane</keyword>
<feature type="compositionally biased region" description="Low complexity" evidence="3">
    <location>
        <begin position="76"/>
        <end position="86"/>
    </location>
</feature>
<keyword evidence="7" id="KW-1185">Reference proteome</keyword>
<dbReference type="InterPro" id="IPR050832">
    <property type="entry name" value="Bact_Acetyltransf"/>
</dbReference>
<evidence type="ECO:0000259" key="5">
    <source>
        <dbReference type="PROSITE" id="PS51186"/>
    </source>
</evidence>
<evidence type="ECO:0000313" key="7">
    <source>
        <dbReference type="Proteomes" id="UP000199301"/>
    </source>
</evidence>
<keyword evidence="4" id="KW-0472">Membrane</keyword>